<keyword evidence="2" id="KW-0229">DNA integration</keyword>
<dbReference type="Pfam" id="PF00589">
    <property type="entry name" value="Phage_integrase"/>
    <property type="match status" value="1"/>
</dbReference>
<dbReference type="GO" id="GO:0003677">
    <property type="term" value="F:DNA binding"/>
    <property type="evidence" value="ECO:0007669"/>
    <property type="project" value="UniProtKB-KW"/>
</dbReference>
<comment type="similarity">
    <text evidence="1">Belongs to the 'phage' integrase family.</text>
</comment>
<dbReference type="Gene3D" id="1.10.150.130">
    <property type="match status" value="1"/>
</dbReference>
<keyword evidence="7" id="KW-1185">Reference proteome</keyword>
<evidence type="ECO:0000256" key="1">
    <source>
        <dbReference type="ARBA" id="ARBA00008857"/>
    </source>
</evidence>
<keyword evidence="4" id="KW-0233">DNA recombination</keyword>
<dbReference type="InterPro" id="IPR011010">
    <property type="entry name" value="DNA_brk_join_enz"/>
</dbReference>
<dbReference type="PANTHER" id="PTHR30349:SF64">
    <property type="entry name" value="PROPHAGE INTEGRASE INTD-RELATED"/>
    <property type="match status" value="1"/>
</dbReference>
<dbReference type="InterPro" id="IPR013762">
    <property type="entry name" value="Integrase-like_cat_sf"/>
</dbReference>
<dbReference type="Proteomes" id="UP000343317">
    <property type="component" value="Unassembled WGS sequence"/>
</dbReference>
<dbReference type="GO" id="GO:0006310">
    <property type="term" value="P:DNA recombination"/>
    <property type="evidence" value="ECO:0007669"/>
    <property type="project" value="UniProtKB-KW"/>
</dbReference>
<proteinExistence type="inferred from homology"/>
<gene>
    <name evidence="6" type="ORF">PHO31112_02794</name>
</gene>
<dbReference type="InterPro" id="IPR050090">
    <property type="entry name" value="Tyrosine_recombinase_XerCD"/>
</dbReference>
<keyword evidence="3" id="KW-0238">DNA-binding</keyword>
<evidence type="ECO:0000313" key="7">
    <source>
        <dbReference type="Proteomes" id="UP000343317"/>
    </source>
</evidence>
<reference evidence="6 7" key="1">
    <citation type="submission" date="2019-08" db="EMBL/GenBank/DDBJ databases">
        <authorList>
            <person name="Peeters C."/>
        </authorList>
    </citation>
    <scope>NUCLEOTIDE SEQUENCE [LARGE SCALE GENOMIC DNA]</scope>
    <source>
        <strain evidence="6 7">LMG 31112</strain>
    </source>
</reference>
<evidence type="ECO:0000313" key="6">
    <source>
        <dbReference type="EMBL" id="VVE14367.1"/>
    </source>
</evidence>
<evidence type="ECO:0000256" key="3">
    <source>
        <dbReference type="ARBA" id="ARBA00023125"/>
    </source>
</evidence>
<sequence>MSVYKDRKKGRFVFEFDRRISGHRIRARKVLPQAWSRTQAEKFDKQECARLYATVVGVDKPPATIDQAVAIYIEERVPQLKHGKGAAQELALLLEYYNGKPIDTLADVCRQYTQDERERLAPATIRNRLRYLTSACRYAWRHHDLGDEDPAARVVMPSVRNERQHYVTREQMLRLAKVCSHLEARKAIRIAFYSGMRLGEILRYEIREEAFWLADTKNGLPRLVPIHSRIAACARSLKQATPKITIQRAFERARRDVEMPHLHFHDPRHSAASALVNAGVDLFTVGRILGHRDTRSTQRYAHLAVDSLASAVNKIGQKNPHRKNKNAR</sequence>
<dbReference type="SUPFAM" id="SSF56349">
    <property type="entry name" value="DNA breaking-rejoining enzymes"/>
    <property type="match status" value="1"/>
</dbReference>
<dbReference type="PANTHER" id="PTHR30349">
    <property type="entry name" value="PHAGE INTEGRASE-RELATED"/>
    <property type="match status" value="1"/>
</dbReference>
<dbReference type="PROSITE" id="PS51898">
    <property type="entry name" value="TYR_RECOMBINASE"/>
    <property type="match status" value="1"/>
</dbReference>
<dbReference type="InterPro" id="IPR002104">
    <property type="entry name" value="Integrase_catalytic"/>
</dbReference>
<evidence type="ECO:0000256" key="2">
    <source>
        <dbReference type="ARBA" id="ARBA00022908"/>
    </source>
</evidence>
<accession>A0A5E4VPL2</accession>
<dbReference type="Gene3D" id="1.10.443.10">
    <property type="entry name" value="Intergrase catalytic core"/>
    <property type="match status" value="1"/>
</dbReference>
<protein>
    <submittedName>
        <fullName evidence="6">Putative phage integrase</fullName>
    </submittedName>
</protein>
<name>A0A5E4VPL2_9BURK</name>
<evidence type="ECO:0000259" key="5">
    <source>
        <dbReference type="PROSITE" id="PS51898"/>
    </source>
</evidence>
<evidence type="ECO:0000256" key="4">
    <source>
        <dbReference type="ARBA" id="ARBA00023172"/>
    </source>
</evidence>
<dbReference type="EMBL" id="CABPSM010000007">
    <property type="protein sequence ID" value="VVE14367.1"/>
    <property type="molecule type" value="Genomic_DNA"/>
</dbReference>
<dbReference type="AlphaFoldDB" id="A0A5E4VPL2"/>
<organism evidence="6 7">
    <name type="scientific">Pandoraea horticolens</name>
    <dbReference type="NCBI Taxonomy" id="2508298"/>
    <lineage>
        <taxon>Bacteria</taxon>
        <taxon>Pseudomonadati</taxon>
        <taxon>Pseudomonadota</taxon>
        <taxon>Betaproteobacteria</taxon>
        <taxon>Burkholderiales</taxon>
        <taxon>Burkholderiaceae</taxon>
        <taxon>Pandoraea</taxon>
    </lineage>
</organism>
<dbReference type="InterPro" id="IPR010998">
    <property type="entry name" value="Integrase_recombinase_N"/>
</dbReference>
<dbReference type="GO" id="GO:0015074">
    <property type="term" value="P:DNA integration"/>
    <property type="evidence" value="ECO:0007669"/>
    <property type="project" value="UniProtKB-KW"/>
</dbReference>
<feature type="domain" description="Tyr recombinase" evidence="5">
    <location>
        <begin position="162"/>
        <end position="313"/>
    </location>
</feature>
<dbReference type="CDD" id="cd00796">
    <property type="entry name" value="INT_Rci_Hp1_C"/>
    <property type="match status" value="1"/>
</dbReference>